<evidence type="ECO:0000256" key="3">
    <source>
        <dbReference type="ARBA" id="ARBA00022840"/>
    </source>
</evidence>
<dbReference type="CDD" id="cd19481">
    <property type="entry name" value="RecA-like_protease"/>
    <property type="match status" value="1"/>
</dbReference>
<dbReference type="InterPro" id="IPR003593">
    <property type="entry name" value="AAA+_ATPase"/>
</dbReference>
<comment type="similarity">
    <text evidence="1">Belongs to the AAA ATPase family.</text>
</comment>
<sequence>MSTTISIPSQEVLDLIEASLNADYTEVRQISSRIAASSTSAHPEISKKIKLAIRRKGVPLRASGYSESLPTDPKSRSALVEEQPCPISPVFLNESLKKTFDTFVASVKNYELLQKNGLSGKMNLLMSGPPGTGKTLVAGHIASTLGMPLYVVRLDSLISSLLGDTAKNIRSVFDFVPTRNGIIFLDEFDAIGKLRNDTHELGELKRVVNTLIQAIDSLDDKAIVIAATNHSELLDRAIWRRFPYRMHFEIPDFDLRMHLWNHFLFQDKGESTTVSALAKISSNMSGADIESLALSARRAAIIEHKEVDVPEIASEILLVENSECRNDKKSFCRLLSKNLKLTQIEILSIVKISRQTLSTYLKD</sequence>
<reference evidence="5 6" key="1">
    <citation type="submission" date="2022-07" db="EMBL/GenBank/DDBJ databases">
        <title>Characterization of plant growth promoting rhizobacteria (PGPR) for use as bioinoculants in agriculture.</title>
        <authorList>
            <person name="Hassen A.I."/>
            <person name="Pierneef R."/>
        </authorList>
    </citation>
    <scope>NUCLEOTIDE SEQUENCE [LARGE SCALE GENOMIC DNA]</scope>
    <source>
        <strain evidence="5 6">SARCC-3054</strain>
    </source>
</reference>
<dbReference type="SMART" id="SM00382">
    <property type="entry name" value="AAA"/>
    <property type="match status" value="1"/>
</dbReference>
<dbReference type="SUPFAM" id="SSF52540">
    <property type="entry name" value="P-loop containing nucleoside triphosphate hydrolases"/>
    <property type="match status" value="1"/>
</dbReference>
<organism evidence="5 6">
    <name type="scientific">Pseudomonas monsensis</name>
    <dbReference type="NCBI Taxonomy" id="2745509"/>
    <lineage>
        <taxon>Bacteria</taxon>
        <taxon>Pseudomonadati</taxon>
        <taxon>Pseudomonadota</taxon>
        <taxon>Gammaproteobacteria</taxon>
        <taxon>Pseudomonadales</taxon>
        <taxon>Pseudomonadaceae</taxon>
        <taxon>Pseudomonas</taxon>
    </lineage>
</organism>
<name>A0ABT3YWQ5_9PSED</name>
<keyword evidence="6" id="KW-1185">Reference proteome</keyword>
<evidence type="ECO:0000256" key="1">
    <source>
        <dbReference type="ARBA" id="ARBA00006914"/>
    </source>
</evidence>
<keyword evidence="3 5" id="KW-0067">ATP-binding</keyword>
<dbReference type="Pfam" id="PF00004">
    <property type="entry name" value="AAA"/>
    <property type="match status" value="1"/>
</dbReference>
<dbReference type="EMBL" id="JANIGP010000012">
    <property type="protein sequence ID" value="MCY0109939.1"/>
    <property type="molecule type" value="Genomic_DNA"/>
</dbReference>
<dbReference type="InterPro" id="IPR050221">
    <property type="entry name" value="26S_Proteasome_ATPase"/>
</dbReference>
<dbReference type="Gene3D" id="3.40.50.300">
    <property type="entry name" value="P-loop containing nucleotide triphosphate hydrolases"/>
    <property type="match status" value="1"/>
</dbReference>
<feature type="domain" description="AAA+ ATPase" evidence="4">
    <location>
        <begin position="120"/>
        <end position="252"/>
    </location>
</feature>
<dbReference type="Proteomes" id="UP001207830">
    <property type="component" value="Unassembled WGS sequence"/>
</dbReference>
<dbReference type="RefSeq" id="WP_267803899.1">
    <property type="nucleotide sequence ID" value="NZ_JANIGP010000012.1"/>
</dbReference>
<dbReference type="InterPro" id="IPR027417">
    <property type="entry name" value="P-loop_NTPase"/>
</dbReference>
<evidence type="ECO:0000259" key="4">
    <source>
        <dbReference type="SMART" id="SM00382"/>
    </source>
</evidence>
<accession>A0ABT3YWQ5</accession>
<dbReference type="InterPro" id="IPR003959">
    <property type="entry name" value="ATPase_AAA_core"/>
</dbReference>
<protein>
    <submittedName>
        <fullName evidence="5">ATP-binding protein</fullName>
    </submittedName>
</protein>
<dbReference type="GO" id="GO:0005524">
    <property type="term" value="F:ATP binding"/>
    <property type="evidence" value="ECO:0007669"/>
    <property type="project" value="UniProtKB-KW"/>
</dbReference>
<gene>
    <name evidence="5" type="ORF">NQF78_16625</name>
</gene>
<evidence type="ECO:0000313" key="5">
    <source>
        <dbReference type="EMBL" id="MCY0109939.1"/>
    </source>
</evidence>
<dbReference type="PANTHER" id="PTHR23073">
    <property type="entry name" value="26S PROTEASOME REGULATORY SUBUNIT"/>
    <property type="match status" value="1"/>
</dbReference>
<proteinExistence type="inferred from homology"/>
<keyword evidence="2" id="KW-0547">Nucleotide-binding</keyword>
<comment type="caution">
    <text evidence="5">The sequence shown here is derived from an EMBL/GenBank/DDBJ whole genome shotgun (WGS) entry which is preliminary data.</text>
</comment>
<evidence type="ECO:0000256" key="2">
    <source>
        <dbReference type="ARBA" id="ARBA00022741"/>
    </source>
</evidence>
<evidence type="ECO:0000313" key="6">
    <source>
        <dbReference type="Proteomes" id="UP001207830"/>
    </source>
</evidence>